<accession>A0ABP9V3Z6</accession>
<dbReference type="EMBL" id="BAABRL010000013">
    <property type="protein sequence ID" value="GAA5497340.1"/>
    <property type="molecule type" value="Genomic_DNA"/>
</dbReference>
<keyword evidence="2" id="KW-1185">Reference proteome</keyword>
<protein>
    <submittedName>
        <fullName evidence="1">Uncharacterized protein</fullName>
    </submittedName>
</protein>
<reference evidence="1 2" key="1">
    <citation type="submission" date="2024-02" db="EMBL/GenBank/DDBJ databases">
        <title>Rubritalea halochordaticola NBRC 107102.</title>
        <authorList>
            <person name="Ichikawa N."/>
            <person name="Katano-Makiyama Y."/>
            <person name="Hidaka K."/>
        </authorList>
    </citation>
    <scope>NUCLEOTIDE SEQUENCE [LARGE SCALE GENOMIC DNA]</scope>
    <source>
        <strain evidence="1 2">NBRC 107102</strain>
    </source>
</reference>
<evidence type="ECO:0000313" key="2">
    <source>
        <dbReference type="Proteomes" id="UP001424741"/>
    </source>
</evidence>
<sequence>MLTLFFTCCEKKMKNSELISVAKEDRIYFTEGNPWPEGHRIASCELAGRIYEDGRFELQLFLESADYNENDGGEFIDDEFVSNWQSKSSWNNYHNCSIGGFLEQGIEDAPVSLDKLSSSSYHIDPLPDSYQKFLDDELQFNIYLLGHDAVADHHIRLGELGDKGYPIHWTAKVALLYSGGMKFEYSFALQSTLKPLTDIYFPEEWSDEKAKDVLSKVLKEHDRFQISTKEDGERLFTLIK</sequence>
<organism evidence="1 2">
    <name type="scientific">Rubritalea halochordaticola</name>
    <dbReference type="NCBI Taxonomy" id="714537"/>
    <lineage>
        <taxon>Bacteria</taxon>
        <taxon>Pseudomonadati</taxon>
        <taxon>Verrucomicrobiota</taxon>
        <taxon>Verrucomicrobiia</taxon>
        <taxon>Verrucomicrobiales</taxon>
        <taxon>Rubritaleaceae</taxon>
        <taxon>Rubritalea</taxon>
    </lineage>
</organism>
<evidence type="ECO:0000313" key="1">
    <source>
        <dbReference type="EMBL" id="GAA5497340.1"/>
    </source>
</evidence>
<dbReference type="Proteomes" id="UP001424741">
    <property type="component" value="Unassembled WGS sequence"/>
</dbReference>
<name>A0ABP9V3Z6_9BACT</name>
<gene>
    <name evidence="1" type="ORF">Rhal01_03533</name>
</gene>
<proteinExistence type="predicted"/>
<comment type="caution">
    <text evidence="1">The sequence shown here is derived from an EMBL/GenBank/DDBJ whole genome shotgun (WGS) entry which is preliminary data.</text>
</comment>